<dbReference type="EMBL" id="JADGJW010000852">
    <property type="protein sequence ID" value="KAJ3211155.1"/>
    <property type="molecule type" value="Genomic_DNA"/>
</dbReference>
<evidence type="ECO:0000313" key="1">
    <source>
        <dbReference type="EMBL" id="KAJ3211155.1"/>
    </source>
</evidence>
<organism evidence="1 2">
    <name type="scientific">Clydaea vesicula</name>
    <dbReference type="NCBI Taxonomy" id="447962"/>
    <lineage>
        <taxon>Eukaryota</taxon>
        <taxon>Fungi</taxon>
        <taxon>Fungi incertae sedis</taxon>
        <taxon>Chytridiomycota</taxon>
        <taxon>Chytridiomycota incertae sedis</taxon>
        <taxon>Chytridiomycetes</taxon>
        <taxon>Lobulomycetales</taxon>
        <taxon>Lobulomycetaceae</taxon>
        <taxon>Clydaea</taxon>
    </lineage>
</organism>
<dbReference type="AlphaFoldDB" id="A0AAD5TWF2"/>
<comment type="caution">
    <text evidence="1">The sequence shown here is derived from an EMBL/GenBank/DDBJ whole genome shotgun (WGS) entry which is preliminary data.</text>
</comment>
<sequence length="122" mass="13935">MSKIVISAISAIVISTYVIKKSLTWKTSKLNFNIFCSCKKVKLNISSPSGLRVSCSCENCKSFVRKLLKKRETQLKITDETENFFLSENEVQIYKSDIKIEKGKEYLKHSTLTKDTILFEGV</sequence>
<name>A0AAD5TWF2_9FUNG</name>
<dbReference type="Proteomes" id="UP001211065">
    <property type="component" value="Unassembled WGS sequence"/>
</dbReference>
<reference evidence="1" key="1">
    <citation type="submission" date="2020-05" db="EMBL/GenBank/DDBJ databases">
        <title>Phylogenomic resolution of chytrid fungi.</title>
        <authorList>
            <person name="Stajich J.E."/>
            <person name="Amses K."/>
            <person name="Simmons R."/>
            <person name="Seto K."/>
            <person name="Myers J."/>
            <person name="Bonds A."/>
            <person name="Quandt C.A."/>
            <person name="Barry K."/>
            <person name="Liu P."/>
            <person name="Grigoriev I."/>
            <person name="Longcore J.E."/>
            <person name="James T.Y."/>
        </authorList>
    </citation>
    <scope>NUCLEOTIDE SEQUENCE</scope>
    <source>
        <strain evidence="1">JEL0476</strain>
    </source>
</reference>
<accession>A0AAD5TWF2</accession>
<proteinExistence type="predicted"/>
<evidence type="ECO:0000313" key="2">
    <source>
        <dbReference type="Proteomes" id="UP001211065"/>
    </source>
</evidence>
<gene>
    <name evidence="1" type="ORF">HK099_008086</name>
</gene>
<protein>
    <submittedName>
        <fullName evidence="1">Uncharacterized protein</fullName>
    </submittedName>
</protein>
<keyword evidence="2" id="KW-1185">Reference proteome</keyword>